<name>A0ABY1S2H0_9GAMM</name>
<evidence type="ECO:0000313" key="7">
    <source>
        <dbReference type="Proteomes" id="UP001159257"/>
    </source>
</evidence>
<dbReference type="EC" id="2.7.7.65" evidence="1"/>
<dbReference type="Gene3D" id="3.30.70.270">
    <property type="match status" value="1"/>
</dbReference>
<dbReference type="InterPro" id="IPR000160">
    <property type="entry name" value="GGDEF_dom"/>
</dbReference>
<dbReference type="InterPro" id="IPR050469">
    <property type="entry name" value="Diguanylate_Cyclase"/>
</dbReference>
<dbReference type="SUPFAM" id="SSF55073">
    <property type="entry name" value="Nucleotide cyclase"/>
    <property type="match status" value="1"/>
</dbReference>
<dbReference type="NCBIfam" id="TIGR00254">
    <property type="entry name" value="GGDEF"/>
    <property type="match status" value="1"/>
</dbReference>
<dbReference type="PANTHER" id="PTHR45138:SF9">
    <property type="entry name" value="DIGUANYLATE CYCLASE DGCM-RELATED"/>
    <property type="match status" value="1"/>
</dbReference>
<reference evidence="6 7" key="1">
    <citation type="submission" date="2017-05" db="EMBL/GenBank/DDBJ databases">
        <authorList>
            <person name="Varghese N."/>
            <person name="Submissions S."/>
        </authorList>
    </citation>
    <scope>NUCLEOTIDE SEQUENCE [LARGE SCALE GENOMIC DNA]</scope>
    <source>
        <strain evidence="6 7">CGMCC 1.7287</strain>
    </source>
</reference>
<comment type="caution">
    <text evidence="6">The sequence shown here is derived from an EMBL/GenBank/DDBJ whole genome shotgun (WGS) entry which is preliminary data.</text>
</comment>
<dbReference type="InterPro" id="IPR013655">
    <property type="entry name" value="PAS_fold_3"/>
</dbReference>
<dbReference type="PANTHER" id="PTHR45138">
    <property type="entry name" value="REGULATORY COMPONENTS OF SENSORY TRANSDUCTION SYSTEM"/>
    <property type="match status" value="1"/>
</dbReference>
<dbReference type="InterPro" id="IPR000700">
    <property type="entry name" value="PAS-assoc_C"/>
</dbReference>
<accession>A0ABY1S2H0</accession>
<evidence type="ECO:0000313" key="6">
    <source>
        <dbReference type="EMBL" id="SMR75640.1"/>
    </source>
</evidence>
<dbReference type="InterPro" id="IPR029787">
    <property type="entry name" value="Nucleotide_cyclase"/>
</dbReference>
<sequence>MKATMPAITYQHLSLEDADWTLNSILDLIVEGTWDWNGQTGEVLRSPGWFRMLGYAVGEFGNNVFTWENVIHPDDYARVMRNFELFSRGTTNDYCIDYRCKKADGSYLWITDRALAVGRDDDGQATRIIGAHLDIHARKVAQLELIEQNRLLQAGNLTLEKRLRKKAEELERRNRELQEKVAQIEHISNTDALTRIANRKKFEEELIKEKSRADRYKHPLSMAIFDIDHFKQINDTYGHKTGDGVLEHLSAFVNQHIRDIDLFARWGGEEFVLIFPDISLEGAVGAANKLRQLISEQEMMPGLTVTCSFGVTEYHPGDSIDQLFARIDNALYMAKNAGRNRVELLTPEQGHA</sequence>
<evidence type="ECO:0000259" key="5">
    <source>
        <dbReference type="PROSITE" id="PS50887"/>
    </source>
</evidence>
<evidence type="ECO:0000259" key="4">
    <source>
        <dbReference type="PROSITE" id="PS50113"/>
    </source>
</evidence>
<dbReference type="NCBIfam" id="TIGR00229">
    <property type="entry name" value="sensory_box"/>
    <property type="match status" value="1"/>
</dbReference>
<dbReference type="CDD" id="cd01949">
    <property type="entry name" value="GGDEF"/>
    <property type="match status" value="1"/>
</dbReference>
<dbReference type="Gene3D" id="3.30.450.20">
    <property type="entry name" value="PAS domain"/>
    <property type="match status" value="1"/>
</dbReference>
<comment type="catalytic activity">
    <reaction evidence="2">
        <text>2 GTP = 3',3'-c-di-GMP + 2 diphosphate</text>
        <dbReference type="Rhea" id="RHEA:24898"/>
        <dbReference type="ChEBI" id="CHEBI:33019"/>
        <dbReference type="ChEBI" id="CHEBI:37565"/>
        <dbReference type="ChEBI" id="CHEBI:58805"/>
        <dbReference type="EC" id="2.7.7.65"/>
    </reaction>
</comment>
<dbReference type="SUPFAM" id="SSF55785">
    <property type="entry name" value="PYP-like sensor domain (PAS domain)"/>
    <property type="match status" value="1"/>
</dbReference>
<dbReference type="Pfam" id="PF00990">
    <property type="entry name" value="GGDEF"/>
    <property type="match status" value="1"/>
</dbReference>
<keyword evidence="7" id="KW-1185">Reference proteome</keyword>
<dbReference type="InterPro" id="IPR035965">
    <property type="entry name" value="PAS-like_dom_sf"/>
</dbReference>
<feature type="domain" description="GGDEF" evidence="5">
    <location>
        <begin position="218"/>
        <end position="347"/>
    </location>
</feature>
<protein>
    <recommendedName>
        <fullName evidence="1">diguanylate cyclase</fullName>
        <ecNumber evidence="1">2.7.7.65</ecNumber>
    </recommendedName>
</protein>
<keyword evidence="3" id="KW-0175">Coiled coil</keyword>
<evidence type="ECO:0000256" key="3">
    <source>
        <dbReference type="SAM" id="Coils"/>
    </source>
</evidence>
<dbReference type="PROSITE" id="PS50113">
    <property type="entry name" value="PAC"/>
    <property type="match status" value="1"/>
</dbReference>
<dbReference type="EMBL" id="FXWV01000011">
    <property type="protein sequence ID" value="SMR75640.1"/>
    <property type="molecule type" value="Genomic_DNA"/>
</dbReference>
<gene>
    <name evidence="6" type="ORF">SAMN04487964_11132</name>
</gene>
<feature type="domain" description="PAC" evidence="4">
    <location>
        <begin position="94"/>
        <end position="147"/>
    </location>
</feature>
<proteinExistence type="predicted"/>
<dbReference type="CDD" id="cd00130">
    <property type="entry name" value="PAS"/>
    <property type="match status" value="1"/>
</dbReference>
<dbReference type="InterPro" id="IPR001610">
    <property type="entry name" value="PAC"/>
</dbReference>
<dbReference type="InterPro" id="IPR000014">
    <property type="entry name" value="PAS"/>
</dbReference>
<evidence type="ECO:0000256" key="2">
    <source>
        <dbReference type="ARBA" id="ARBA00034247"/>
    </source>
</evidence>
<feature type="coiled-coil region" evidence="3">
    <location>
        <begin position="156"/>
        <end position="187"/>
    </location>
</feature>
<organism evidence="6 7">
    <name type="scientific">Marinobacterium sediminicola</name>
    <dbReference type="NCBI Taxonomy" id="518898"/>
    <lineage>
        <taxon>Bacteria</taxon>
        <taxon>Pseudomonadati</taxon>
        <taxon>Pseudomonadota</taxon>
        <taxon>Gammaproteobacteria</taxon>
        <taxon>Oceanospirillales</taxon>
        <taxon>Oceanospirillaceae</taxon>
        <taxon>Marinobacterium</taxon>
    </lineage>
</organism>
<dbReference type="Pfam" id="PF08447">
    <property type="entry name" value="PAS_3"/>
    <property type="match status" value="1"/>
</dbReference>
<evidence type="ECO:0000256" key="1">
    <source>
        <dbReference type="ARBA" id="ARBA00012528"/>
    </source>
</evidence>
<dbReference type="RefSeq" id="WP_239041073.1">
    <property type="nucleotide sequence ID" value="NZ_BAAAEY010000011.1"/>
</dbReference>
<dbReference type="Proteomes" id="UP001159257">
    <property type="component" value="Unassembled WGS sequence"/>
</dbReference>
<dbReference type="PROSITE" id="PS50887">
    <property type="entry name" value="GGDEF"/>
    <property type="match status" value="1"/>
</dbReference>
<dbReference type="SMART" id="SM00086">
    <property type="entry name" value="PAC"/>
    <property type="match status" value="1"/>
</dbReference>
<dbReference type="SMART" id="SM00267">
    <property type="entry name" value="GGDEF"/>
    <property type="match status" value="1"/>
</dbReference>
<dbReference type="InterPro" id="IPR043128">
    <property type="entry name" value="Rev_trsase/Diguanyl_cyclase"/>
</dbReference>